<gene>
    <name evidence="2" type="ORF">HZH68_009315</name>
</gene>
<accession>A0A834N3D3</accession>
<feature type="compositionally biased region" description="Basic and acidic residues" evidence="1">
    <location>
        <begin position="135"/>
        <end position="146"/>
    </location>
</feature>
<dbReference type="EMBL" id="JACSDZ010000009">
    <property type="protein sequence ID" value="KAF7395265.1"/>
    <property type="molecule type" value="Genomic_DNA"/>
</dbReference>
<sequence>MQPHRYCSRYGVQDSDGADSVVASFAEGAESGPAHGKKKREEYYSPLISATTPCTLHKKIEEGGPLSPVHQDYSSLLLLLLLLMLLSYRWKSSLADGQQMSTHGGLLATDTKSSLKTSRLGYKDAPSRASNSMADRMRHSIERTPP</sequence>
<evidence type="ECO:0000256" key="1">
    <source>
        <dbReference type="SAM" id="MobiDB-lite"/>
    </source>
</evidence>
<proteinExistence type="predicted"/>
<organism evidence="2 3">
    <name type="scientific">Vespula germanica</name>
    <name type="common">German yellow jacket</name>
    <name type="synonym">Paravespula germanica</name>
    <dbReference type="NCBI Taxonomy" id="30212"/>
    <lineage>
        <taxon>Eukaryota</taxon>
        <taxon>Metazoa</taxon>
        <taxon>Ecdysozoa</taxon>
        <taxon>Arthropoda</taxon>
        <taxon>Hexapoda</taxon>
        <taxon>Insecta</taxon>
        <taxon>Pterygota</taxon>
        <taxon>Neoptera</taxon>
        <taxon>Endopterygota</taxon>
        <taxon>Hymenoptera</taxon>
        <taxon>Apocrita</taxon>
        <taxon>Aculeata</taxon>
        <taxon>Vespoidea</taxon>
        <taxon>Vespidae</taxon>
        <taxon>Vespinae</taxon>
        <taxon>Vespula</taxon>
    </lineage>
</organism>
<comment type="caution">
    <text evidence="2">The sequence shown here is derived from an EMBL/GenBank/DDBJ whole genome shotgun (WGS) entry which is preliminary data.</text>
</comment>
<reference evidence="2" key="1">
    <citation type="journal article" date="2020" name="G3 (Bethesda)">
        <title>High-Quality Assemblies for Three Invasive Social Wasps from the &lt;i&gt;Vespula&lt;/i&gt; Genus.</title>
        <authorList>
            <person name="Harrop T.W.R."/>
            <person name="Guhlin J."/>
            <person name="McLaughlin G.M."/>
            <person name="Permina E."/>
            <person name="Stockwell P."/>
            <person name="Gilligan J."/>
            <person name="Le Lec M.F."/>
            <person name="Gruber M.A.M."/>
            <person name="Quinn O."/>
            <person name="Lovegrove M."/>
            <person name="Duncan E.J."/>
            <person name="Remnant E.J."/>
            <person name="Van Eeckhoven J."/>
            <person name="Graham B."/>
            <person name="Knapp R.A."/>
            <person name="Langford K.W."/>
            <person name="Kronenberg Z."/>
            <person name="Press M.O."/>
            <person name="Eacker S.M."/>
            <person name="Wilson-Rankin E.E."/>
            <person name="Purcell J."/>
            <person name="Lester P.J."/>
            <person name="Dearden P.K."/>
        </authorList>
    </citation>
    <scope>NUCLEOTIDE SEQUENCE</scope>
    <source>
        <strain evidence="2">Linc-1</strain>
    </source>
</reference>
<evidence type="ECO:0000313" key="3">
    <source>
        <dbReference type="Proteomes" id="UP000617340"/>
    </source>
</evidence>
<name>A0A834N3D3_VESGE</name>
<dbReference type="AlphaFoldDB" id="A0A834N3D3"/>
<protein>
    <submittedName>
        <fullName evidence="2">Uncharacterized protein</fullName>
    </submittedName>
</protein>
<evidence type="ECO:0000313" key="2">
    <source>
        <dbReference type="EMBL" id="KAF7395265.1"/>
    </source>
</evidence>
<feature type="region of interest" description="Disordered" evidence="1">
    <location>
        <begin position="100"/>
        <end position="146"/>
    </location>
</feature>
<dbReference type="Proteomes" id="UP000617340">
    <property type="component" value="Unassembled WGS sequence"/>
</dbReference>
<keyword evidence="3" id="KW-1185">Reference proteome</keyword>